<sequence length="180" mass="20219">MHHLSTKLSHFSIGLFVLLVSFTTDVQSAPPPASSSINRPEAQMSIQEMEKFLEGLTRYLHRQRLESLKVQHQLSQEGEQQPGSYGADVIDRSGSSPNIESERSPSSFSSSSSELANNSVLLSHPRQPMANKWPRSLSHLEERTEDADFKERQQQSPYAKRNSELINSLLGLPRFMKVVG</sequence>
<protein>
    <submittedName>
        <fullName evidence="8">Uncharacterized protein</fullName>
    </submittedName>
</protein>
<comment type="subcellular location">
    <subcellularLocation>
        <location evidence="1">Secreted</location>
    </subcellularLocation>
</comment>
<reference evidence="8" key="1">
    <citation type="submission" date="2021-11" db="EMBL/GenBank/DDBJ databases">
        <authorList>
            <person name="Schell T."/>
        </authorList>
    </citation>
    <scope>NUCLEOTIDE SEQUENCE</scope>
    <source>
        <strain evidence="8">M5</strain>
    </source>
</reference>
<feature type="signal peptide" evidence="7">
    <location>
        <begin position="1"/>
        <end position="28"/>
    </location>
</feature>
<evidence type="ECO:0000313" key="9">
    <source>
        <dbReference type="Proteomes" id="UP000789390"/>
    </source>
</evidence>
<dbReference type="GO" id="GO:0005576">
    <property type="term" value="C:extracellular region"/>
    <property type="evidence" value="ECO:0007669"/>
    <property type="project" value="UniProtKB-SubCell"/>
</dbReference>
<feature type="compositionally biased region" description="Basic and acidic residues" evidence="6">
    <location>
        <begin position="138"/>
        <end position="153"/>
    </location>
</feature>
<evidence type="ECO:0000256" key="3">
    <source>
        <dbReference type="ARBA" id="ARBA00022525"/>
    </source>
</evidence>
<feature type="region of interest" description="Disordered" evidence="6">
    <location>
        <begin position="71"/>
        <end position="113"/>
    </location>
</feature>
<dbReference type="GO" id="GO:0007268">
    <property type="term" value="P:chemical synaptic transmission"/>
    <property type="evidence" value="ECO:0007669"/>
    <property type="project" value="UniProtKB-KW"/>
</dbReference>
<evidence type="ECO:0000256" key="4">
    <source>
        <dbReference type="ARBA" id="ARBA00022815"/>
    </source>
</evidence>
<feature type="compositionally biased region" description="Polar residues" evidence="6">
    <location>
        <begin position="71"/>
        <end position="83"/>
    </location>
</feature>
<evidence type="ECO:0000256" key="6">
    <source>
        <dbReference type="SAM" id="MobiDB-lite"/>
    </source>
</evidence>
<evidence type="ECO:0000256" key="7">
    <source>
        <dbReference type="SAM" id="SignalP"/>
    </source>
</evidence>
<dbReference type="Proteomes" id="UP000789390">
    <property type="component" value="Unassembled WGS sequence"/>
</dbReference>
<dbReference type="EMBL" id="CAKKLH010000336">
    <property type="protein sequence ID" value="CAH0113206.1"/>
    <property type="molecule type" value="Genomic_DNA"/>
</dbReference>
<comment type="caution">
    <text evidence="8">The sequence shown here is derived from an EMBL/GenBank/DDBJ whole genome shotgun (WGS) entry which is preliminary data.</text>
</comment>
<organism evidence="8 9">
    <name type="scientific">Daphnia galeata</name>
    <dbReference type="NCBI Taxonomy" id="27404"/>
    <lineage>
        <taxon>Eukaryota</taxon>
        <taxon>Metazoa</taxon>
        <taxon>Ecdysozoa</taxon>
        <taxon>Arthropoda</taxon>
        <taxon>Crustacea</taxon>
        <taxon>Branchiopoda</taxon>
        <taxon>Diplostraca</taxon>
        <taxon>Cladocera</taxon>
        <taxon>Anomopoda</taxon>
        <taxon>Daphniidae</taxon>
        <taxon>Daphnia</taxon>
    </lineage>
</organism>
<keyword evidence="7" id="KW-0732">Signal</keyword>
<keyword evidence="4" id="KW-0027">Amidation</keyword>
<feature type="chain" id="PRO_5035278150" evidence="7">
    <location>
        <begin position="29"/>
        <end position="180"/>
    </location>
</feature>
<evidence type="ECO:0000256" key="2">
    <source>
        <dbReference type="ARBA" id="ARBA00010172"/>
    </source>
</evidence>
<dbReference type="GO" id="GO:0045202">
    <property type="term" value="C:synapse"/>
    <property type="evidence" value="ECO:0007669"/>
    <property type="project" value="GOC"/>
</dbReference>
<evidence type="ECO:0000256" key="1">
    <source>
        <dbReference type="ARBA" id="ARBA00004613"/>
    </source>
</evidence>
<keyword evidence="3" id="KW-0964">Secreted</keyword>
<gene>
    <name evidence="8" type="ORF">DGAL_LOCUS17008</name>
</gene>
<proteinExistence type="inferred from homology"/>
<feature type="region of interest" description="Disordered" evidence="6">
    <location>
        <begin position="138"/>
        <end position="160"/>
    </location>
</feature>
<dbReference type="AlphaFoldDB" id="A0A8J2S2R0"/>
<dbReference type="GO" id="GO:0005179">
    <property type="term" value="F:hormone activity"/>
    <property type="evidence" value="ECO:0007669"/>
    <property type="project" value="InterPro"/>
</dbReference>
<keyword evidence="9" id="KW-1185">Reference proteome</keyword>
<accession>A0A8J2S2R0</accession>
<feature type="compositionally biased region" description="Low complexity" evidence="6">
    <location>
        <begin position="104"/>
        <end position="113"/>
    </location>
</feature>
<dbReference type="InterPro" id="IPR009396">
    <property type="entry name" value="Pigment_DH"/>
</dbReference>
<comment type="similarity">
    <text evidence="2">Belongs to the arthropod PDH family.</text>
</comment>
<name>A0A8J2S2R0_9CRUS</name>
<dbReference type="Pfam" id="PF06324">
    <property type="entry name" value="Pigment_DH"/>
    <property type="match status" value="1"/>
</dbReference>
<keyword evidence="5" id="KW-0529">Neurotransmitter</keyword>
<evidence type="ECO:0000313" key="8">
    <source>
        <dbReference type="EMBL" id="CAH0113206.1"/>
    </source>
</evidence>
<evidence type="ECO:0000256" key="5">
    <source>
        <dbReference type="ARBA" id="ARBA00022894"/>
    </source>
</evidence>
<dbReference type="GO" id="GO:0009416">
    <property type="term" value="P:response to light stimulus"/>
    <property type="evidence" value="ECO:0007669"/>
    <property type="project" value="InterPro"/>
</dbReference>
<dbReference type="OrthoDB" id="6341481at2759"/>